<dbReference type="SUPFAM" id="SSF53927">
    <property type="entry name" value="Cytidine deaminase-like"/>
    <property type="match status" value="1"/>
</dbReference>
<gene>
    <name evidence="3" type="ordered locus">Dvul_2374</name>
</gene>
<proteinExistence type="predicted"/>
<protein>
    <submittedName>
        <fullName evidence="3">Formate dehydrogenase, subunit FdhD</fullName>
    </submittedName>
</protein>
<evidence type="ECO:0000256" key="1">
    <source>
        <dbReference type="ARBA" id="ARBA00022490"/>
    </source>
</evidence>
<dbReference type="HOGENOM" id="CLU_056887_4_2_7"/>
<dbReference type="Gene3D" id="3.40.140.10">
    <property type="entry name" value="Cytidine Deaminase, domain 2"/>
    <property type="match status" value="1"/>
</dbReference>
<dbReference type="PANTHER" id="PTHR30592:SF1">
    <property type="entry name" value="SULFUR CARRIER PROTEIN FDHD"/>
    <property type="match status" value="1"/>
</dbReference>
<evidence type="ECO:0000313" key="4">
    <source>
        <dbReference type="Proteomes" id="UP000009173"/>
    </source>
</evidence>
<dbReference type="EMBL" id="CP000527">
    <property type="protein sequence ID" value="ABM29390.1"/>
    <property type="molecule type" value="Genomic_DNA"/>
</dbReference>
<dbReference type="KEGG" id="dvl:Dvul_2374"/>
<dbReference type="PIRSF" id="PIRSF015626">
    <property type="entry name" value="FdhD"/>
    <property type="match status" value="1"/>
</dbReference>
<dbReference type="InterPro" id="IPR016193">
    <property type="entry name" value="Cytidine_deaminase-like"/>
</dbReference>
<dbReference type="Pfam" id="PF02634">
    <property type="entry name" value="FdhD-NarQ"/>
    <property type="match status" value="1"/>
</dbReference>
<sequence length="262" mass="28342">MEAPPVPRPVEVRQWRDGEWRPLADVVSHEVPVSVVWEGGSCRLWAWPQDIGDLALGHVLLDRLHDGPPDGPSPAGIRRGDARCTDGVWHVRLAPNPAPPAVADVAPDAAKGEEPQRGAASAPGRLSAPELLETMRMFMGAQGLWDGTGCFHRAGVFSVTKGEVVRRAEDIGRHNCIDRLAGWAAREGVDLSSHVLLVSARVTASLFAKARRAGFTWIVSRSAVTTASVDMAREQGVTLVGFARDREERFTVFTDRAGRVAP</sequence>
<keyword evidence="2" id="KW-0501">Molybdenum cofactor biosynthesis</keyword>
<evidence type="ECO:0000256" key="2">
    <source>
        <dbReference type="ARBA" id="ARBA00023150"/>
    </source>
</evidence>
<dbReference type="AlphaFoldDB" id="A0A0H3AC97"/>
<dbReference type="Proteomes" id="UP000009173">
    <property type="component" value="Chromosome"/>
</dbReference>
<dbReference type="InterPro" id="IPR003786">
    <property type="entry name" value="FdhD"/>
</dbReference>
<dbReference type="PANTHER" id="PTHR30592">
    <property type="entry name" value="FORMATE DEHYDROGENASE"/>
    <property type="match status" value="1"/>
</dbReference>
<dbReference type="GO" id="GO:0006777">
    <property type="term" value="P:Mo-molybdopterin cofactor biosynthetic process"/>
    <property type="evidence" value="ECO:0007669"/>
    <property type="project" value="UniProtKB-KW"/>
</dbReference>
<keyword evidence="1" id="KW-0963">Cytoplasm</keyword>
<organism evidence="3 4">
    <name type="scientific">Nitratidesulfovibrio vulgaris (strain DP4)</name>
    <name type="common">Desulfovibrio vulgaris</name>
    <dbReference type="NCBI Taxonomy" id="391774"/>
    <lineage>
        <taxon>Bacteria</taxon>
        <taxon>Pseudomonadati</taxon>
        <taxon>Thermodesulfobacteriota</taxon>
        <taxon>Desulfovibrionia</taxon>
        <taxon>Desulfovibrionales</taxon>
        <taxon>Desulfovibrionaceae</taxon>
        <taxon>Nitratidesulfovibrio</taxon>
    </lineage>
</organism>
<reference evidence="4" key="1">
    <citation type="journal article" date="2009" name="Environ. Microbiol.">
        <title>Contribution of mobile genetic elements to Desulfovibrio vulgaris genome plasticity.</title>
        <authorList>
            <person name="Walker C.B."/>
            <person name="Stolyar S."/>
            <person name="Chivian D."/>
            <person name="Pinel N."/>
            <person name="Gabster J.A."/>
            <person name="Dehal P.S."/>
            <person name="He Z."/>
            <person name="Yang Z.K."/>
            <person name="Yen H.C."/>
            <person name="Zhou J."/>
            <person name="Wall J.D."/>
            <person name="Hazen T.C."/>
            <person name="Arkin A.P."/>
            <person name="Stahl D.A."/>
        </authorList>
    </citation>
    <scope>NUCLEOTIDE SEQUENCE [LARGE SCALE GENOMIC DNA]</scope>
    <source>
        <strain evidence="4">DP4</strain>
    </source>
</reference>
<accession>A0A0H3AC97</accession>
<name>A0A0H3AC97_NITV4</name>
<dbReference type="GO" id="GO:0016783">
    <property type="term" value="F:sulfurtransferase activity"/>
    <property type="evidence" value="ECO:0007669"/>
    <property type="project" value="InterPro"/>
</dbReference>
<evidence type="ECO:0000313" key="3">
    <source>
        <dbReference type="EMBL" id="ABM29390.1"/>
    </source>
</evidence>
<dbReference type="RefSeq" id="WP_010937881.1">
    <property type="nucleotide sequence ID" value="NC_008751.1"/>
</dbReference>